<keyword evidence="3" id="KW-1185">Reference proteome</keyword>
<dbReference type="AlphaFoldDB" id="A0A433DII0"/>
<feature type="region of interest" description="Disordered" evidence="1">
    <location>
        <begin position="56"/>
        <end position="90"/>
    </location>
</feature>
<evidence type="ECO:0000313" key="3">
    <source>
        <dbReference type="Proteomes" id="UP000268093"/>
    </source>
</evidence>
<dbReference type="EMBL" id="RBNI01001266">
    <property type="protein sequence ID" value="RUP50664.1"/>
    <property type="molecule type" value="Genomic_DNA"/>
</dbReference>
<evidence type="ECO:0000313" key="2">
    <source>
        <dbReference type="EMBL" id="RUP50664.1"/>
    </source>
</evidence>
<proteinExistence type="predicted"/>
<name>A0A433DII0_9FUNG</name>
<feature type="compositionally biased region" description="Low complexity" evidence="1">
    <location>
        <begin position="79"/>
        <end position="90"/>
    </location>
</feature>
<comment type="caution">
    <text evidence="2">The sequence shown here is derived from an EMBL/GenBank/DDBJ whole genome shotgun (WGS) entry which is preliminary data.</text>
</comment>
<accession>A0A433DII0</accession>
<reference evidence="2 3" key="1">
    <citation type="journal article" date="2018" name="New Phytol.">
        <title>Phylogenomics of Endogonaceae and evolution of mycorrhizas within Mucoromycota.</title>
        <authorList>
            <person name="Chang Y."/>
            <person name="Desiro A."/>
            <person name="Na H."/>
            <person name="Sandor L."/>
            <person name="Lipzen A."/>
            <person name="Clum A."/>
            <person name="Barry K."/>
            <person name="Grigoriev I.V."/>
            <person name="Martin F.M."/>
            <person name="Stajich J.E."/>
            <person name="Smith M.E."/>
            <person name="Bonito G."/>
            <person name="Spatafora J.W."/>
        </authorList>
    </citation>
    <scope>NUCLEOTIDE SEQUENCE [LARGE SCALE GENOMIC DNA]</scope>
    <source>
        <strain evidence="2 3">GMNB39</strain>
    </source>
</reference>
<organism evidence="2 3">
    <name type="scientific">Jimgerdemannia flammicorona</name>
    <dbReference type="NCBI Taxonomy" id="994334"/>
    <lineage>
        <taxon>Eukaryota</taxon>
        <taxon>Fungi</taxon>
        <taxon>Fungi incertae sedis</taxon>
        <taxon>Mucoromycota</taxon>
        <taxon>Mucoromycotina</taxon>
        <taxon>Endogonomycetes</taxon>
        <taxon>Endogonales</taxon>
        <taxon>Endogonaceae</taxon>
        <taxon>Jimgerdemannia</taxon>
    </lineage>
</organism>
<sequence>MPKPKEQPCRKQGTLPVLQNANGEFLSFPANLSSAKNSRLVPFSFLALFPPPILTPHSRPPFPPHQPVRSSPVSKKMTTKSPAASAPSTSFMSAVSGYTRAAARLSAVRVAKHVKKGGGT</sequence>
<gene>
    <name evidence="2" type="ORF">BC936DRAFT_138185</name>
</gene>
<feature type="compositionally biased region" description="Pro residues" evidence="1">
    <location>
        <begin position="56"/>
        <end position="66"/>
    </location>
</feature>
<dbReference type="Proteomes" id="UP000268093">
    <property type="component" value="Unassembled WGS sequence"/>
</dbReference>
<protein>
    <submittedName>
        <fullName evidence="2">Uncharacterized protein</fullName>
    </submittedName>
</protein>
<evidence type="ECO:0000256" key="1">
    <source>
        <dbReference type="SAM" id="MobiDB-lite"/>
    </source>
</evidence>